<proteinExistence type="predicted"/>
<reference evidence="1" key="1">
    <citation type="submission" date="2014-09" db="EMBL/GenBank/DDBJ databases">
        <authorList>
            <person name="Magalhaes I.L.F."/>
            <person name="Oliveira U."/>
            <person name="Santos F.R."/>
            <person name="Vidigal T.H.D.A."/>
            <person name="Brescovit A.D."/>
            <person name="Santos A.J."/>
        </authorList>
    </citation>
    <scope>NUCLEOTIDE SEQUENCE</scope>
    <source>
        <tissue evidence="1">Shoot tissue taken approximately 20 cm above the soil surface</tissue>
    </source>
</reference>
<dbReference type="EMBL" id="GBRH01163376">
    <property type="protein sequence ID" value="JAE34520.1"/>
    <property type="molecule type" value="Transcribed_RNA"/>
</dbReference>
<name>A0A0A9HBF0_ARUDO</name>
<sequence length="37" mass="4454">MVELPFYMPPRSSTRLAQQARMKMLEFKIYQGCSFMH</sequence>
<protein>
    <submittedName>
        <fullName evidence="1">Uncharacterized protein</fullName>
    </submittedName>
</protein>
<organism evidence="1">
    <name type="scientific">Arundo donax</name>
    <name type="common">Giant reed</name>
    <name type="synonym">Donax arundinaceus</name>
    <dbReference type="NCBI Taxonomy" id="35708"/>
    <lineage>
        <taxon>Eukaryota</taxon>
        <taxon>Viridiplantae</taxon>
        <taxon>Streptophyta</taxon>
        <taxon>Embryophyta</taxon>
        <taxon>Tracheophyta</taxon>
        <taxon>Spermatophyta</taxon>
        <taxon>Magnoliopsida</taxon>
        <taxon>Liliopsida</taxon>
        <taxon>Poales</taxon>
        <taxon>Poaceae</taxon>
        <taxon>PACMAD clade</taxon>
        <taxon>Arundinoideae</taxon>
        <taxon>Arundineae</taxon>
        <taxon>Arundo</taxon>
    </lineage>
</organism>
<accession>A0A0A9HBF0</accession>
<dbReference type="AlphaFoldDB" id="A0A0A9HBF0"/>
<reference evidence="1" key="2">
    <citation type="journal article" date="2015" name="Data Brief">
        <title>Shoot transcriptome of the giant reed, Arundo donax.</title>
        <authorList>
            <person name="Barrero R.A."/>
            <person name="Guerrero F.D."/>
            <person name="Moolhuijzen P."/>
            <person name="Goolsby J.A."/>
            <person name="Tidwell J."/>
            <person name="Bellgard S.E."/>
            <person name="Bellgard M.I."/>
        </authorList>
    </citation>
    <scope>NUCLEOTIDE SEQUENCE</scope>
    <source>
        <tissue evidence="1">Shoot tissue taken approximately 20 cm above the soil surface</tissue>
    </source>
</reference>
<evidence type="ECO:0000313" key="1">
    <source>
        <dbReference type="EMBL" id="JAE34520.1"/>
    </source>
</evidence>